<dbReference type="GO" id="GO:0005634">
    <property type="term" value="C:nucleus"/>
    <property type="evidence" value="ECO:0007669"/>
    <property type="project" value="UniProtKB-SubCell"/>
</dbReference>
<dbReference type="GO" id="GO:0051301">
    <property type="term" value="P:cell division"/>
    <property type="evidence" value="ECO:0007669"/>
    <property type="project" value="UniProtKB-KW"/>
</dbReference>
<keyword evidence="12" id="KW-0131">Cell cycle</keyword>
<evidence type="ECO:0000256" key="11">
    <source>
        <dbReference type="ARBA" id="ARBA00023242"/>
    </source>
</evidence>
<keyword evidence="13" id="KW-0137">Centromere</keyword>
<gene>
    <name evidence="19" type="ORF">SODALDRAFT_256395</name>
</gene>
<evidence type="ECO:0000256" key="6">
    <source>
        <dbReference type="ARBA" id="ARBA00022454"/>
    </source>
</evidence>
<dbReference type="InterPro" id="IPR038275">
    <property type="entry name" value="Nuf2_N_sf"/>
</dbReference>
<keyword evidence="7" id="KW-0132">Cell division</keyword>
<evidence type="ECO:0000256" key="2">
    <source>
        <dbReference type="ARBA" id="ARBA00004123"/>
    </source>
</evidence>
<evidence type="ECO:0000256" key="15">
    <source>
        <dbReference type="SAM" id="Coils"/>
    </source>
</evidence>
<evidence type="ECO:0000256" key="13">
    <source>
        <dbReference type="ARBA" id="ARBA00023328"/>
    </source>
</evidence>
<evidence type="ECO:0000256" key="9">
    <source>
        <dbReference type="ARBA" id="ARBA00022838"/>
    </source>
</evidence>
<reference evidence="19 20" key="1">
    <citation type="journal article" date="2018" name="Mol. Ecol.">
        <title>The obligate alkalophilic soda-lake fungus Sodiomyces alkalinus has shifted to a protein diet.</title>
        <authorList>
            <person name="Grum-Grzhimaylo A.A."/>
            <person name="Falkoski D.L."/>
            <person name="van den Heuvel J."/>
            <person name="Valero-Jimenez C.A."/>
            <person name="Min B."/>
            <person name="Choi I.G."/>
            <person name="Lipzen A."/>
            <person name="Daum C.G."/>
            <person name="Aanen D.K."/>
            <person name="Tsang A."/>
            <person name="Henrissat B."/>
            <person name="Bilanenko E.N."/>
            <person name="de Vries R.P."/>
            <person name="van Kan J.A.L."/>
            <person name="Grigoriev I.V."/>
            <person name="Debets A.J.M."/>
        </authorList>
    </citation>
    <scope>NUCLEOTIDE SEQUENCE [LARGE SCALE GENOMIC DNA]</scope>
    <source>
        <strain evidence="19 20">F11</strain>
    </source>
</reference>
<dbReference type="Proteomes" id="UP000272025">
    <property type="component" value="Unassembled WGS sequence"/>
</dbReference>
<evidence type="ECO:0000256" key="4">
    <source>
        <dbReference type="ARBA" id="ARBA00005498"/>
    </source>
</evidence>
<evidence type="ECO:0000256" key="7">
    <source>
        <dbReference type="ARBA" id="ARBA00022618"/>
    </source>
</evidence>
<evidence type="ECO:0000313" key="20">
    <source>
        <dbReference type="Proteomes" id="UP000272025"/>
    </source>
</evidence>
<dbReference type="GO" id="GO:0051315">
    <property type="term" value="P:attachment of mitotic spindle microtubules to kinetochore"/>
    <property type="evidence" value="ECO:0007669"/>
    <property type="project" value="TreeGrafter"/>
</dbReference>
<keyword evidence="9" id="KW-0995">Kinetochore</keyword>
<dbReference type="InterPro" id="IPR041112">
    <property type="entry name" value="Nuf2_DHR10-like"/>
</dbReference>
<dbReference type="Pfam" id="PF18595">
    <property type="entry name" value="Nuf2_DHR10-like"/>
    <property type="match status" value="1"/>
</dbReference>
<evidence type="ECO:0000256" key="16">
    <source>
        <dbReference type="SAM" id="MobiDB-lite"/>
    </source>
</evidence>
<keyword evidence="6" id="KW-0158">Chromosome</keyword>
<feature type="non-terminal residue" evidence="19">
    <location>
        <position position="461"/>
    </location>
</feature>
<feature type="region of interest" description="Disordered" evidence="16">
    <location>
        <begin position="1"/>
        <end position="25"/>
    </location>
</feature>
<evidence type="ECO:0000256" key="10">
    <source>
        <dbReference type="ARBA" id="ARBA00023054"/>
    </source>
</evidence>
<dbReference type="STRING" id="1314773.A0A3N2Q883"/>
<evidence type="ECO:0000256" key="3">
    <source>
        <dbReference type="ARBA" id="ARBA00004629"/>
    </source>
</evidence>
<accession>A0A3N2Q883</accession>
<evidence type="ECO:0000259" key="17">
    <source>
        <dbReference type="Pfam" id="PF03800"/>
    </source>
</evidence>
<dbReference type="GO" id="GO:0031262">
    <property type="term" value="C:Ndc80 complex"/>
    <property type="evidence" value="ECO:0007669"/>
    <property type="project" value="InterPro"/>
</dbReference>
<dbReference type="GO" id="GO:0007052">
    <property type="term" value="P:mitotic spindle organization"/>
    <property type="evidence" value="ECO:0007669"/>
    <property type="project" value="TreeGrafter"/>
</dbReference>
<dbReference type="Pfam" id="PF03800">
    <property type="entry name" value="Nuf2"/>
    <property type="match status" value="1"/>
</dbReference>
<feature type="domain" description="Nuf2 DHR10-like" evidence="18">
    <location>
        <begin position="279"/>
        <end position="394"/>
    </location>
</feature>
<dbReference type="PANTHER" id="PTHR21650:SF2">
    <property type="entry name" value="KINETOCHORE PROTEIN NUF2"/>
    <property type="match status" value="1"/>
</dbReference>
<dbReference type="GeneID" id="39575917"/>
<protein>
    <recommendedName>
        <fullName evidence="5">Probable kinetochore protein NUF2</fullName>
    </recommendedName>
    <alternativeName>
        <fullName evidence="14">Probable kinetochore protein nuf2</fullName>
    </alternativeName>
</protein>
<comment type="subcellular location">
    <subcellularLocation>
        <location evidence="3">Chromosome</location>
        <location evidence="3">Centromere</location>
        <location evidence="3">Kinetochore</location>
    </subcellularLocation>
    <subcellularLocation>
        <location evidence="2">Nucleus</location>
    </subcellularLocation>
</comment>
<dbReference type="AlphaFoldDB" id="A0A3N2Q883"/>
<evidence type="ECO:0000256" key="8">
    <source>
        <dbReference type="ARBA" id="ARBA00022776"/>
    </source>
</evidence>
<dbReference type="GO" id="GO:0045132">
    <property type="term" value="P:meiotic chromosome segregation"/>
    <property type="evidence" value="ECO:0007669"/>
    <property type="project" value="TreeGrafter"/>
</dbReference>
<organism evidence="19 20">
    <name type="scientific">Sodiomyces alkalinus (strain CBS 110278 / VKM F-3762 / F11)</name>
    <name type="common">Alkaliphilic filamentous fungus</name>
    <dbReference type="NCBI Taxonomy" id="1314773"/>
    <lineage>
        <taxon>Eukaryota</taxon>
        <taxon>Fungi</taxon>
        <taxon>Dikarya</taxon>
        <taxon>Ascomycota</taxon>
        <taxon>Pezizomycotina</taxon>
        <taxon>Sordariomycetes</taxon>
        <taxon>Hypocreomycetidae</taxon>
        <taxon>Glomerellales</taxon>
        <taxon>Plectosphaerellaceae</taxon>
        <taxon>Sodiomyces</taxon>
    </lineage>
</organism>
<comment type="similarity">
    <text evidence="4">Belongs to the NUF2 family.</text>
</comment>
<evidence type="ECO:0000313" key="19">
    <source>
        <dbReference type="EMBL" id="ROT42950.1"/>
    </source>
</evidence>
<dbReference type="RefSeq" id="XP_028470756.1">
    <property type="nucleotide sequence ID" value="XM_028607439.1"/>
</dbReference>
<keyword evidence="8" id="KW-0498">Mitosis</keyword>
<feature type="coiled-coil region" evidence="15">
    <location>
        <begin position="275"/>
        <end position="449"/>
    </location>
</feature>
<comment type="function">
    <text evidence="1">Acts as a component of the essential kinetochore-associated NDC80 complex, which is required for chromosome segregation and spindle checkpoint activity.</text>
</comment>
<dbReference type="EMBL" id="ML119051">
    <property type="protein sequence ID" value="ROT42950.1"/>
    <property type="molecule type" value="Genomic_DNA"/>
</dbReference>
<dbReference type="FunFam" id="1.10.418.60:FF:000003">
    <property type="entry name" value="Probable kinetochore protein nuf2"/>
    <property type="match status" value="1"/>
</dbReference>
<evidence type="ECO:0000259" key="18">
    <source>
        <dbReference type="Pfam" id="PF18595"/>
    </source>
</evidence>
<keyword evidence="20" id="KW-1185">Reference proteome</keyword>
<dbReference type="PANTHER" id="PTHR21650">
    <property type="entry name" value="MEMBRALIN/KINETOCHORE PROTEIN NUF2"/>
    <property type="match status" value="1"/>
</dbReference>
<evidence type="ECO:0000256" key="5">
    <source>
        <dbReference type="ARBA" id="ARBA00017594"/>
    </source>
</evidence>
<name>A0A3N2Q883_SODAK</name>
<dbReference type="InterPro" id="IPR005549">
    <property type="entry name" value="Kinetochore_Nuf2_N"/>
</dbReference>
<dbReference type="Gene3D" id="1.10.418.60">
    <property type="entry name" value="Ncd80 complex, Nuf2 subunit"/>
    <property type="match status" value="1"/>
</dbReference>
<evidence type="ECO:0000256" key="14">
    <source>
        <dbReference type="ARBA" id="ARBA00072418"/>
    </source>
</evidence>
<proteinExistence type="inferred from homology"/>
<dbReference type="OrthoDB" id="8194677at2759"/>
<dbReference type="GO" id="GO:0044877">
    <property type="term" value="F:protein-containing complex binding"/>
    <property type="evidence" value="ECO:0007669"/>
    <property type="project" value="TreeGrafter"/>
</dbReference>
<evidence type="ECO:0000256" key="12">
    <source>
        <dbReference type="ARBA" id="ARBA00023306"/>
    </source>
</evidence>
<sequence>MAYNPRMSIIPSHQTQSRSRKKEDEADAFMRLPDKEIVGCITDIGIPFTVADLQKPNPVQVQMIFEWFAELLLNATRETVEPAMRAAAEDICGEYADVVPPDTRNLMGFYVSLRKLLLECGINDFSFNDLYKPNHDRLVKIFSYLINFVRFRESQTGIIDEHFNKAETAKARIEALYGENQDMEGRLGDMRRNRRAMEAQVREKTQRNEELKKTLLELRRNQEKVATTLEEAKTKKNELTAALEAKTAAKLACKQESGKLRPYVLQSPSALQASLAELSNTLAHEKARIDSLDRRSRALQTSADSFAVVSTDVASCIKVLEEVAAELAKEEEENLRNARQRDALSERGNNVREVERTEALLQRQLLKWNERTDRLREQSAAKAQEAKEKMEELRVVHRRLTEERTEKGRDMERRRVRIEQTEKKMLDLKENIENEIHSAHDEYLKLEAHIKLYMTEMEQQI</sequence>
<feature type="coiled-coil region" evidence="15">
    <location>
        <begin position="166"/>
        <end position="249"/>
    </location>
</feature>
<keyword evidence="10 15" id="KW-0175">Coiled coil</keyword>
<evidence type="ECO:0000256" key="1">
    <source>
        <dbReference type="ARBA" id="ARBA00002772"/>
    </source>
</evidence>
<dbReference type="GO" id="GO:0051383">
    <property type="term" value="P:kinetochore organization"/>
    <property type="evidence" value="ECO:0007669"/>
    <property type="project" value="TreeGrafter"/>
</dbReference>
<feature type="domain" description="Kinetochore protein Nuf2 N-terminal" evidence="17">
    <location>
        <begin position="27"/>
        <end position="167"/>
    </location>
</feature>
<keyword evidence="11" id="KW-0539">Nucleus</keyword>